<keyword evidence="4" id="KW-1133">Transmembrane helix</keyword>
<dbReference type="InterPro" id="IPR038330">
    <property type="entry name" value="TspO/MBR-related_sf"/>
</dbReference>
<reference evidence="6 7" key="1">
    <citation type="submission" date="2024-08" db="EMBL/GenBank/DDBJ databases">
        <title>Genome sequence of Streptomyces aureus CACIA-1.46HGO.</title>
        <authorList>
            <person name="Evangelista-Martinez Z."/>
        </authorList>
    </citation>
    <scope>NUCLEOTIDE SEQUENCE [LARGE SCALE GENOMIC DNA]</scope>
    <source>
        <strain evidence="6 7">CACIA-1.46HGO</strain>
    </source>
</reference>
<evidence type="ECO:0000256" key="5">
    <source>
        <dbReference type="ARBA" id="ARBA00023136"/>
    </source>
</evidence>
<keyword evidence="7" id="KW-1185">Reference proteome</keyword>
<evidence type="ECO:0000256" key="1">
    <source>
        <dbReference type="ARBA" id="ARBA00004141"/>
    </source>
</evidence>
<organism evidence="6 7">
    <name type="scientific">Streptomyces aureus</name>
    <dbReference type="NCBI Taxonomy" id="193461"/>
    <lineage>
        <taxon>Bacteria</taxon>
        <taxon>Bacillati</taxon>
        <taxon>Actinomycetota</taxon>
        <taxon>Actinomycetes</taxon>
        <taxon>Kitasatosporales</taxon>
        <taxon>Streptomycetaceae</taxon>
        <taxon>Streptomyces</taxon>
    </lineage>
</organism>
<evidence type="ECO:0000256" key="2">
    <source>
        <dbReference type="ARBA" id="ARBA00007524"/>
    </source>
</evidence>
<dbReference type="Pfam" id="PF03073">
    <property type="entry name" value="TspO_MBR"/>
    <property type="match status" value="1"/>
</dbReference>
<proteinExistence type="inferred from homology"/>
<dbReference type="PANTHER" id="PTHR10057:SF0">
    <property type="entry name" value="TRANSLOCATOR PROTEIN"/>
    <property type="match status" value="1"/>
</dbReference>
<name>A0ABV4SSB0_9ACTN</name>
<dbReference type="RefSeq" id="WP_372565577.1">
    <property type="nucleotide sequence ID" value="NZ_JBGOSP010000024.1"/>
</dbReference>
<dbReference type="Proteomes" id="UP001571476">
    <property type="component" value="Unassembled WGS sequence"/>
</dbReference>
<dbReference type="Gene3D" id="1.20.1260.100">
    <property type="entry name" value="TspO/MBR protein"/>
    <property type="match status" value="1"/>
</dbReference>
<evidence type="ECO:0000256" key="4">
    <source>
        <dbReference type="ARBA" id="ARBA00022989"/>
    </source>
</evidence>
<protein>
    <submittedName>
        <fullName evidence="6">TspO/MBR family protein</fullName>
    </submittedName>
</protein>
<comment type="caution">
    <text evidence="6">The sequence shown here is derived from an EMBL/GenBank/DDBJ whole genome shotgun (WGS) entry which is preliminary data.</text>
</comment>
<evidence type="ECO:0000313" key="6">
    <source>
        <dbReference type="EMBL" id="MFA3841344.1"/>
    </source>
</evidence>
<dbReference type="InterPro" id="IPR004307">
    <property type="entry name" value="TspO_MBR"/>
</dbReference>
<keyword evidence="3" id="KW-0812">Transmembrane</keyword>
<accession>A0ABV4SSB0</accession>
<dbReference type="EMBL" id="JBGOSP010000024">
    <property type="protein sequence ID" value="MFA3841344.1"/>
    <property type="molecule type" value="Genomic_DNA"/>
</dbReference>
<evidence type="ECO:0000313" key="7">
    <source>
        <dbReference type="Proteomes" id="UP001571476"/>
    </source>
</evidence>
<keyword evidence="5" id="KW-0472">Membrane</keyword>
<dbReference type="PANTHER" id="PTHR10057">
    <property type="entry name" value="PERIPHERAL-TYPE BENZODIAZEPINE RECEPTOR"/>
    <property type="match status" value="1"/>
</dbReference>
<comment type="subcellular location">
    <subcellularLocation>
        <location evidence="1">Membrane</location>
        <topology evidence="1">Multi-pass membrane protein</topology>
    </subcellularLocation>
</comment>
<gene>
    <name evidence="6" type="ORF">ACEG43_34970</name>
</gene>
<sequence>MWTPLRASIAWAGGQALTRTEGERRGALAASVGANLILNAAWNWLFYGRRSPRAGLVGTLLLDLSNIELIQRTAQVDTAGARALLPYAGWCAFATALNMAIAKRHSS</sequence>
<comment type="similarity">
    <text evidence="2">Belongs to the TspO/BZRP family.</text>
</comment>
<dbReference type="CDD" id="cd15904">
    <property type="entry name" value="TSPO_MBR"/>
    <property type="match status" value="1"/>
</dbReference>
<evidence type="ECO:0000256" key="3">
    <source>
        <dbReference type="ARBA" id="ARBA00022692"/>
    </source>
</evidence>